<dbReference type="InterPro" id="IPR024404">
    <property type="entry name" value="Lipid-bd_put"/>
</dbReference>
<evidence type="ECO:0000313" key="2">
    <source>
        <dbReference type="Proteomes" id="UP000653730"/>
    </source>
</evidence>
<proteinExistence type="predicted"/>
<dbReference type="InterPro" id="IPR038668">
    <property type="entry name" value="Lipid-bd_sf"/>
</dbReference>
<protein>
    <submittedName>
        <fullName evidence="1">Uncharacterized protein</fullName>
    </submittedName>
</protein>
<comment type="caution">
    <text evidence="1">The sequence shown here is derived from an EMBL/GenBank/DDBJ whole genome shotgun (WGS) entry which is preliminary data.</text>
</comment>
<dbReference type="Proteomes" id="UP000653730">
    <property type="component" value="Unassembled WGS sequence"/>
</dbReference>
<reference evidence="1 2" key="1">
    <citation type="submission" date="2020-09" db="EMBL/GenBank/DDBJ databases">
        <title>Sinomicrobium weinanense sp. nov., a halophilic bacteria isolated from saline-alkali soil.</title>
        <authorList>
            <person name="Wu P."/>
            <person name="Ren H."/>
            <person name="Mei Y."/>
            <person name="Liang Y."/>
            <person name="Chen Z."/>
        </authorList>
    </citation>
    <scope>NUCLEOTIDE SEQUENCE [LARGE SCALE GENOMIC DNA]</scope>
    <source>
        <strain evidence="1 2">FJxs</strain>
    </source>
</reference>
<dbReference type="RefSeq" id="WP_187965972.1">
    <property type="nucleotide sequence ID" value="NZ_JACVDC010000037.1"/>
</dbReference>
<name>A0A926JSR1_9FLAO</name>
<dbReference type="EMBL" id="JACVDC010000037">
    <property type="protein sequence ID" value="MBC9796830.1"/>
    <property type="molecule type" value="Genomic_DNA"/>
</dbReference>
<sequence>MKKNITIISAFLIAALGFYGCSEEGYEDYSPYESKTKELSGDWYVSVYDESGNDNLTGYFLFSTYNTAEDNASMWVDDHNSVFPLKAIVSANVDELTFSGQNTENVYDEEGAATVSEGKVFKDGGMASNTKAVVDSVAFKVTFANDENTYLVAGFKRSGFLEDEH</sequence>
<dbReference type="PROSITE" id="PS51257">
    <property type="entry name" value="PROKAR_LIPOPROTEIN"/>
    <property type="match status" value="1"/>
</dbReference>
<gene>
    <name evidence="1" type="ORF">IBL28_12690</name>
</gene>
<organism evidence="1 2">
    <name type="scientific">Sinomicrobium weinanense</name>
    <dbReference type="NCBI Taxonomy" id="2842200"/>
    <lineage>
        <taxon>Bacteria</taxon>
        <taxon>Pseudomonadati</taxon>
        <taxon>Bacteroidota</taxon>
        <taxon>Flavobacteriia</taxon>
        <taxon>Flavobacteriales</taxon>
        <taxon>Flavobacteriaceae</taxon>
        <taxon>Sinomicrobium</taxon>
    </lineage>
</organism>
<evidence type="ECO:0000313" key="1">
    <source>
        <dbReference type="EMBL" id="MBC9796830.1"/>
    </source>
</evidence>
<dbReference type="AlphaFoldDB" id="A0A926JSR1"/>
<dbReference type="Gene3D" id="2.40.128.220">
    <property type="match status" value="1"/>
</dbReference>
<keyword evidence="2" id="KW-1185">Reference proteome</keyword>
<accession>A0A926JSR1</accession>
<dbReference type="Pfam" id="PF12888">
    <property type="entry name" value="Lipid_bd"/>
    <property type="match status" value="1"/>
</dbReference>